<evidence type="ECO:0000313" key="5">
    <source>
        <dbReference type="Proteomes" id="UP001381693"/>
    </source>
</evidence>
<keyword evidence="5" id="KW-1185">Reference proteome</keyword>
<dbReference type="Pfam" id="PF00431">
    <property type="entry name" value="CUB"/>
    <property type="match status" value="1"/>
</dbReference>
<accession>A0AAN8X1N8</accession>
<sequence>MNVTHPQTLVRDFLPGTWCVWDIKAPPDHAVLLRFLFFHFERQDHGTLRCATGFLEIRAVHWFVGE</sequence>
<dbReference type="Proteomes" id="UP001381693">
    <property type="component" value="Unassembled WGS sequence"/>
</dbReference>
<dbReference type="InterPro" id="IPR000859">
    <property type="entry name" value="CUB_dom"/>
</dbReference>
<comment type="caution">
    <text evidence="4">The sequence shown here is derived from an EMBL/GenBank/DDBJ whole genome shotgun (WGS) entry which is preliminary data.</text>
</comment>
<evidence type="ECO:0000256" key="2">
    <source>
        <dbReference type="PROSITE-ProRule" id="PRU00059"/>
    </source>
</evidence>
<reference evidence="4 5" key="1">
    <citation type="submission" date="2023-11" db="EMBL/GenBank/DDBJ databases">
        <title>Halocaridina rubra genome assembly.</title>
        <authorList>
            <person name="Smith C."/>
        </authorList>
    </citation>
    <scope>NUCLEOTIDE SEQUENCE [LARGE SCALE GENOMIC DNA]</scope>
    <source>
        <strain evidence="4">EP-1</strain>
        <tissue evidence="4">Whole</tissue>
    </source>
</reference>
<name>A0AAN8X1N8_HALRR</name>
<evidence type="ECO:0000256" key="1">
    <source>
        <dbReference type="ARBA" id="ARBA00023157"/>
    </source>
</evidence>
<comment type="caution">
    <text evidence="2">Lacks conserved residue(s) required for the propagation of feature annotation.</text>
</comment>
<dbReference type="PROSITE" id="PS01180">
    <property type="entry name" value="CUB"/>
    <property type="match status" value="1"/>
</dbReference>
<dbReference type="EMBL" id="JAXCGZ010013407">
    <property type="protein sequence ID" value="KAK7072603.1"/>
    <property type="molecule type" value="Genomic_DNA"/>
</dbReference>
<dbReference type="SUPFAM" id="SSF49854">
    <property type="entry name" value="Spermadhesin, CUB domain"/>
    <property type="match status" value="1"/>
</dbReference>
<dbReference type="Gene3D" id="2.60.120.290">
    <property type="entry name" value="Spermadhesin, CUB domain"/>
    <property type="match status" value="1"/>
</dbReference>
<dbReference type="AlphaFoldDB" id="A0AAN8X1N8"/>
<gene>
    <name evidence="4" type="ORF">SK128_020732</name>
</gene>
<evidence type="ECO:0000313" key="4">
    <source>
        <dbReference type="EMBL" id="KAK7072603.1"/>
    </source>
</evidence>
<feature type="domain" description="CUB" evidence="3">
    <location>
        <begin position="1"/>
        <end position="66"/>
    </location>
</feature>
<evidence type="ECO:0000259" key="3">
    <source>
        <dbReference type="PROSITE" id="PS01180"/>
    </source>
</evidence>
<protein>
    <recommendedName>
        <fullName evidence="3">CUB domain-containing protein</fullName>
    </recommendedName>
</protein>
<proteinExistence type="predicted"/>
<keyword evidence="1" id="KW-1015">Disulfide bond</keyword>
<organism evidence="4 5">
    <name type="scientific">Halocaridina rubra</name>
    <name type="common">Hawaiian red shrimp</name>
    <dbReference type="NCBI Taxonomy" id="373956"/>
    <lineage>
        <taxon>Eukaryota</taxon>
        <taxon>Metazoa</taxon>
        <taxon>Ecdysozoa</taxon>
        <taxon>Arthropoda</taxon>
        <taxon>Crustacea</taxon>
        <taxon>Multicrustacea</taxon>
        <taxon>Malacostraca</taxon>
        <taxon>Eumalacostraca</taxon>
        <taxon>Eucarida</taxon>
        <taxon>Decapoda</taxon>
        <taxon>Pleocyemata</taxon>
        <taxon>Caridea</taxon>
        <taxon>Atyoidea</taxon>
        <taxon>Atyidae</taxon>
        <taxon>Halocaridina</taxon>
    </lineage>
</organism>
<feature type="non-terminal residue" evidence="4">
    <location>
        <position position="66"/>
    </location>
</feature>
<dbReference type="InterPro" id="IPR035914">
    <property type="entry name" value="Sperma_CUB_dom_sf"/>
</dbReference>